<dbReference type="Proteomes" id="UP000008311">
    <property type="component" value="Unassembled WGS sequence"/>
</dbReference>
<evidence type="ECO:0000313" key="1">
    <source>
        <dbReference type="EMBL" id="EEF39442.1"/>
    </source>
</evidence>
<sequence length="81" mass="9605">DFNACFGAHEKNGRAPSSASYHDFLLAMTNYSLTCLNTKGPRIFYKFSLIFENIGLWNNFISRNWNFLWFLRIAFLDRRPF</sequence>
<proteinExistence type="predicted"/>
<evidence type="ECO:0000313" key="2">
    <source>
        <dbReference type="Proteomes" id="UP000008311"/>
    </source>
</evidence>
<protein>
    <submittedName>
        <fullName evidence="1">Uncharacterized protein</fullName>
    </submittedName>
</protein>
<name>B9SAB2_RICCO</name>
<dbReference type="InParanoid" id="B9SAB2"/>
<gene>
    <name evidence="1" type="ORF">RCOM_1236800</name>
</gene>
<dbReference type="EMBL" id="EQ973903">
    <property type="protein sequence ID" value="EEF39442.1"/>
    <property type="molecule type" value="Genomic_DNA"/>
</dbReference>
<dbReference type="AlphaFoldDB" id="B9SAB2"/>
<feature type="non-terminal residue" evidence="1">
    <location>
        <position position="1"/>
    </location>
</feature>
<reference evidence="2" key="1">
    <citation type="journal article" date="2010" name="Nat. Biotechnol.">
        <title>Draft genome sequence of the oilseed species Ricinus communis.</title>
        <authorList>
            <person name="Chan A.P."/>
            <person name="Crabtree J."/>
            <person name="Zhao Q."/>
            <person name="Lorenzi H."/>
            <person name="Orvis J."/>
            <person name="Puiu D."/>
            <person name="Melake-Berhan A."/>
            <person name="Jones K.M."/>
            <person name="Redman J."/>
            <person name="Chen G."/>
            <person name="Cahoon E.B."/>
            <person name="Gedil M."/>
            <person name="Stanke M."/>
            <person name="Haas B.J."/>
            <person name="Wortman J.R."/>
            <person name="Fraser-Liggett C.M."/>
            <person name="Ravel J."/>
            <person name="Rabinowicz P.D."/>
        </authorList>
    </citation>
    <scope>NUCLEOTIDE SEQUENCE [LARGE SCALE GENOMIC DNA]</scope>
    <source>
        <strain evidence="2">cv. Hale</strain>
    </source>
</reference>
<organism evidence="1 2">
    <name type="scientific">Ricinus communis</name>
    <name type="common">Castor bean</name>
    <dbReference type="NCBI Taxonomy" id="3988"/>
    <lineage>
        <taxon>Eukaryota</taxon>
        <taxon>Viridiplantae</taxon>
        <taxon>Streptophyta</taxon>
        <taxon>Embryophyta</taxon>
        <taxon>Tracheophyta</taxon>
        <taxon>Spermatophyta</taxon>
        <taxon>Magnoliopsida</taxon>
        <taxon>eudicotyledons</taxon>
        <taxon>Gunneridae</taxon>
        <taxon>Pentapetalae</taxon>
        <taxon>rosids</taxon>
        <taxon>fabids</taxon>
        <taxon>Malpighiales</taxon>
        <taxon>Euphorbiaceae</taxon>
        <taxon>Acalyphoideae</taxon>
        <taxon>Acalypheae</taxon>
        <taxon>Ricinus</taxon>
    </lineage>
</organism>
<accession>B9SAB2</accession>
<keyword evidence="2" id="KW-1185">Reference proteome</keyword>